<keyword evidence="13" id="KW-1185">Reference proteome</keyword>
<gene>
    <name evidence="12" type="ORF">N7U62_16485</name>
</gene>
<keyword evidence="9" id="KW-0472">Membrane</keyword>
<feature type="domain" description="FAD/NAD(P)-binding" evidence="10">
    <location>
        <begin position="21"/>
        <end position="338"/>
    </location>
</feature>
<sequence>MNQAHISQLEKINIPKSDLPRIVIIGGGFGGLRFVKRIDTRKYQVVLLDRYNYHTFQPLLYQVATAGLEPDSIAGPLRKTFQKKKNFFFRMASAHKIDPVEKIVETNIGELSYDHLILACGSITNFFNNEEFEQKAFPLKQLPHALNLRSQILQNFEKAVLKNDENEVQRLMNYVIVGGGPTGVEVAGALGELKKHVLPKDFPELNLNKMQIYLVEGQDRLLGGMSEKSGEKAFEYLKKFDVNLYVGKIVKSFDGETVELNDGMQIPSETLIWAAGVNGNALTGMDQKVTRDKRYQVNEFNKVEGFDEVYAIGDVASMKSEEFERGHPMLAPVAIQQAELLAKNLNKGLEKDNWKPFKYVDKGTMATVGRNKAVTEVFGKLKFGGFMAWLMWMFVHLVLIVEFRNKIVIMSNWVWNYFTYDRGTRLIIRPFVKKKYKAKKQAEEMPV</sequence>
<evidence type="ECO:0000256" key="8">
    <source>
        <dbReference type="ARBA" id="ARBA00047599"/>
    </source>
</evidence>
<dbReference type="PRINTS" id="PR00411">
    <property type="entry name" value="PNDRDTASEI"/>
</dbReference>
<comment type="similarity">
    <text evidence="1">Belongs to the NADH dehydrogenase family.</text>
</comment>
<keyword evidence="3" id="KW-0285">Flavoprotein</keyword>
<evidence type="ECO:0000259" key="10">
    <source>
        <dbReference type="Pfam" id="PF07992"/>
    </source>
</evidence>
<dbReference type="SUPFAM" id="SSF51905">
    <property type="entry name" value="FAD/NAD(P)-binding domain"/>
    <property type="match status" value="2"/>
</dbReference>
<feature type="domain" description="External alternative NADH-ubiquinone oxidoreductase-like C-terminal" evidence="11">
    <location>
        <begin position="362"/>
        <end position="418"/>
    </location>
</feature>
<evidence type="ECO:0000256" key="1">
    <source>
        <dbReference type="ARBA" id="ARBA00005272"/>
    </source>
</evidence>
<dbReference type="Pfam" id="PF07992">
    <property type="entry name" value="Pyr_redox_2"/>
    <property type="match status" value="1"/>
</dbReference>
<keyword evidence="9" id="KW-1133">Transmembrane helix</keyword>
<keyword evidence="4" id="KW-0274">FAD</keyword>
<keyword evidence="7" id="KW-0520">NAD</keyword>
<accession>A0ABT3CXF0</accession>
<dbReference type="PRINTS" id="PR00368">
    <property type="entry name" value="FADPNR"/>
</dbReference>
<evidence type="ECO:0000313" key="12">
    <source>
        <dbReference type="EMBL" id="MCV9388282.1"/>
    </source>
</evidence>
<dbReference type="InterPro" id="IPR054585">
    <property type="entry name" value="NDH2-like_C"/>
</dbReference>
<evidence type="ECO:0000256" key="6">
    <source>
        <dbReference type="ARBA" id="ARBA00023002"/>
    </source>
</evidence>
<comment type="caution">
    <text evidence="12">The sequence shown here is derived from an EMBL/GenBank/DDBJ whole genome shotgun (WGS) entry which is preliminary data.</text>
</comment>
<reference evidence="12 13" key="1">
    <citation type="submission" date="2022-10" db="EMBL/GenBank/DDBJ databases">
        <title>Comparative genomics and taxonomic characterization of three novel marine species of genus Reichenbachiella exhibiting antioxidant and polysaccharide degradation activities.</title>
        <authorList>
            <person name="Muhammad N."/>
            <person name="Lee Y.-J."/>
            <person name="Ko J."/>
            <person name="Kim S.-G."/>
        </authorList>
    </citation>
    <scope>NUCLEOTIDE SEQUENCE [LARGE SCALE GENOMIC DNA]</scope>
    <source>
        <strain evidence="12 13">ABR2-5</strain>
    </source>
</reference>
<dbReference type="InterPro" id="IPR023753">
    <property type="entry name" value="FAD/NAD-binding_dom"/>
</dbReference>
<evidence type="ECO:0000256" key="5">
    <source>
        <dbReference type="ARBA" id="ARBA00022946"/>
    </source>
</evidence>
<dbReference type="RefSeq" id="WP_264139131.1">
    <property type="nucleotide sequence ID" value="NZ_JAOYOD010000001.1"/>
</dbReference>
<dbReference type="InterPro" id="IPR045024">
    <property type="entry name" value="NDH-2"/>
</dbReference>
<keyword evidence="6" id="KW-0560">Oxidoreductase</keyword>
<dbReference type="EMBL" id="JAOYOD010000001">
    <property type="protein sequence ID" value="MCV9388282.1"/>
    <property type="molecule type" value="Genomic_DNA"/>
</dbReference>
<dbReference type="Pfam" id="PF22366">
    <property type="entry name" value="NDH2_C"/>
    <property type="match status" value="1"/>
</dbReference>
<evidence type="ECO:0000256" key="3">
    <source>
        <dbReference type="ARBA" id="ARBA00022630"/>
    </source>
</evidence>
<evidence type="ECO:0000256" key="4">
    <source>
        <dbReference type="ARBA" id="ARBA00022827"/>
    </source>
</evidence>
<evidence type="ECO:0000256" key="7">
    <source>
        <dbReference type="ARBA" id="ARBA00023027"/>
    </source>
</evidence>
<dbReference type="PANTHER" id="PTHR43706">
    <property type="entry name" value="NADH DEHYDROGENASE"/>
    <property type="match status" value="1"/>
</dbReference>
<feature type="transmembrane region" description="Helical" evidence="9">
    <location>
        <begin position="383"/>
        <end position="401"/>
    </location>
</feature>
<organism evidence="12 13">
    <name type="scientific">Reichenbachiella ulvae</name>
    <dbReference type="NCBI Taxonomy" id="2980104"/>
    <lineage>
        <taxon>Bacteria</taxon>
        <taxon>Pseudomonadati</taxon>
        <taxon>Bacteroidota</taxon>
        <taxon>Cytophagia</taxon>
        <taxon>Cytophagales</taxon>
        <taxon>Reichenbachiellaceae</taxon>
        <taxon>Reichenbachiella</taxon>
    </lineage>
</organism>
<evidence type="ECO:0000259" key="11">
    <source>
        <dbReference type="Pfam" id="PF22366"/>
    </source>
</evidence>
<keyword evidence="5" id="KW-0809">Transit peptide</keyword>
<evidence type="ECO:0000256" key="9">
    <source>
        <dbReference type="SAM" id="Phobius"/>
    </source>
</evidence>
<dbReference type="Proteomes" id="UP001300692">
    <property type="component" value="Unassembled WGS sequence"/>
</dbReference>
<name>A0ABT3CXF0_9BACT</name>
<dbReference type="PANTHER" id="PTHR43706:SF47">
    <property type="entry name" value="EXTERNAL NADH-UBIQUINONE OXIDOREDUCTASE 1, MITOCHONDRIAL-RELATED"/>
    <property type="match status" value="1"/>
</dbReference>
<comment type="catalytic activity">
    <reaction evidence="8">
        <text>a quinone + NADH + H(+) = a quinol + NAD(+)</text>
        <dbReference type="Rhea" id="RHEA:46160"/>
        <dbReference type="ChEBI" id="CHEBI:15378"/>
        <dbReference type="ChEBI" id="CHEBI:24646"/>
        <dbReference type="ChEBI" id="CHEBI:57540"/>
        <dbReference type="ChEBI" id="CHEBI:57945"/>
        <dbReference type="ChEBI" id="CHEBI:132124"/>
        <dbReference type="EC" id="1.6.5.9"/>
    </reaction>
</comment>
<dbReference type="Gene3D" id="3.50.50.100">
    <property type="match status" value="1"/>
</dbReference>
<proteinExistence type="inferred from homology"/>
<evidence type="ECO:0000256" key="2">
    <source>
        <dbReference type="ARBA" id="ARBA00012637"/>
    </source>
</evidence>
<protein>
    <recommendedName>
        <fullName evidence="2">NADH:ubiquinone reductase (non-electrogenic)</fullName>
        <ecNumber evidence="2">1.6.5.9</ecNumber>
    </recommendedName>
</protein>
<evidence type="ECO:0000313" key="13">
    <source>
        <dbReference type="Proteomes" id="UP001300692"/>
    </source>
</evidence>
<dbReference type="EC" id="1.6.5.9" evidence="2"/>
<dbReference type="InterPro" id="IPR036188">
    <property type="entry name" value="FAD/NAD-bd_sf"/>
</dbReference>
<keyword evidence="9" id="KW-0812">Transmembrane</keyword>